<evidence type="ECO:0000313" key="3">
    <source>
        <dbReference type="EMBL" id="KAH1091839.1"/>
    </source>
</evidence>
<evidence type="ECO:0008006" key="5">
    <source>
        <dbReference type="Google" id="ProtNLM"/>
    </source>
</evidence>
<protein>
    <recommendedName>
        <fullName evidence="5">DUF4216 domain-containing protein</fullName>
    </recommendedName>
</protein>
<dbReference type="InterPro" id="IPR004252">
    <property type="entry name" value="Probable_transposase_24"/>
</dbReference>
<keyword evidence="4" id="KW-1185">Reference proteome</keyword>
<dbReference type="AlphaFoldDB" id="A0A9D4A6S6"/>
<dbReference type="Proteomes" id="UP000828251">
    <property type="component" value="Unassembled WGS sequence"/>
</dbReference>
<feature type="domain" description="DUF4218" evidence="2">
    <location>
        <begin position="38"/>
        <end position="87"/>
    </location>
</feature>
<proteinExistence type="predicted"/>
<feature type="domain" description="DUF4216" evidence="1">
    <location>
        <begin position="258"/>
        <end position="304"/>
    </location>
</feature>
<reference evidence="3 4" key="1">
    <citation type="journal article" date="2021" name="Plant Biotechnol. J.">
        <title>Multi-omics assisted identification of the key and species-specific regulatory components of drought-tolerant mechanisms in Gossypium stocksii.</title>
        <authorList>
            <person name="Yu D."/>
            <person name="Ke L."/>
            <person name="Zhang D."/>
            <person name="Wu Y."/>
            <person name="Sun Y."/>
            <person name="Mei J."/>
            <person name="Sun J."/>
            <person name="Sun Y."/>
        </authorList>
    </citation>
    <scope>NUCLEOTIDE SEQUENCE [LARGE SCALE GENOMIC DNA]</scope>
    <source>
        <strain evidence="4">cv. E1</strain>
        <tissue evidence="3">Leaf</tissue>
    </source>
</reference>
<evidence type="ECO:0000259" key="2">
    <source>
        <dbReference type="Pfam" id="PF13960"/>
    </source>
</evidence>
<evidence type="ECO:0000259" key="1">
    <source>
        <dbReference type="Pfam" id="PF13952"/>
    </source>
</evidence>
<accession>A0A9D4A6S6</accession>
<organism evidence="3 4">
    <name type="scientific">Gossypium stocksii</name>
    <dbReference type="NCBI Taxonomy" id="47602"/>
    <lineage>
        <taxon>Eukaryota</taxon>
        <taxon>Viridiplantae</taxon>
        <taxon>Streptophyta</taxon>
        <taxon>Embryophyta</taxon>
        <taxon>Tracheophyta</taxon>
        <taxon>Spermatophyta</taxon>
        <taxon>Magnoliopsida</taxon>
        <taxon>eudicotyledons</taxon>
        <taxon>Gunneridae</taxon>
        <taxon>Pentapetalae</taxon>
        <taxon>rosids</taxon>
        <taxon>malvids</taxon>
        <taxon>Malvales</taxon>
        <taxon>Malvaceae</taxon>
        <taxon>Malvoideae</taxon>
        <taxon>Gossypium</taxon>
    </lineage>
</organism>
<sequence>MHIEKNVCKNIIGTILNIDRKSKDNLQSQLDLVDMGIRFLCKLKPYCRNKRYPEGSIAEGYLGEECMNFYSRYLEDVETRLNRPSRNAGLTNHNLVETYLFRNYGEPISKVEIAHLDDRSWVQAHRYVLFHYDSIESLCNEYKQVLGSCSRSRRLQHREIHKLVIKSFHEWLGQTVWSGNDVNDEVKWLSQCLNRVVKRYTTFLVNGFKFHPKSHERLKKTQNCGIVVNSSITSYASSKDSNPVKGNLEYYDLLTGIIEFDYYDKQKVVLFQCDWDNISTARGIKKDQFGFTMVNFSRLIHTRQQLVDEPNKMPRRRLRDLSVIQNPPNLKETNSEQHTAIGSLNVLNTTDELAEIQRYLGIIALNANLLPMNYESWHYMPDSNKNQALDNIKERFVLDVSDNYVKKALGKKWRDHKSALKKEYFKKNELSFGQKLGCLQLFDITHRKKDGSPMTTEPAEIMEKLNDKRAEYGAIASSDSSVNLDDIDNQIITKVLGLERYGRVRFQGSFVNPTQYFGSNSQQYIPSGNQAQAEV</sequence>
<name>A0A9D4A6S6_9ROSI</name>
<comment type="caution">
    <text evidence="3">The sequence shown here is derived from an EMBL/GenBank/DDBJ whole genome shotgun (WGS) entry which is preliminary data.</text>
</comment>
<dbReference type="PANTHER" id="PTHR48451">
    <property type="entry name" value="DUF4218 DOMAIN-CONTAINING PROTEIN"/>
    <property type="match status" value="1"/>
</dbReference>
<dbReference type="EMBL" id="JAIQCV010000006">
    <property type="protein sequence ID" value="KAH1091839.1"/>
    <property type="molecule type" value="Genomic_DNA"/>
</dbReference>
<dbReference type="Pfam" id="PF13952">
    <property type="entry name" value="DUF4216"/>
    <property type="match status" value="1"/>
</dbReference>
<evidence type="ECO:0000313" key="4">
    <source>
        <dbReference type="Proteomes" id="UP000828251"/>
    </source>
</evidence>
<dbReference type="OrthoDB" id="1297232at2759"/>
<gene>
    <name evidence="3" type="ORF">J1N35_019096</name>
</gene>
<dbReference type="Pfam" id="PF13960">
    <property type="entry name" value="DUF4218"/>
    <property type="match status" value="1"/>
</dbReference>
<dbReference type="InterPro" id="IPR025452">
    <property type="entry name" value="DUF4218"/>
</dbReference>
<dbReference type="PANTHER" id="PTHR48451:SF1">
    <property type="entry name" value="DUF4218 DOMAIN-CONTAINING PROTEIN"/>
    <property type="match status" value="1"/>
</dbReference>
<dbReference type="InterPro" id="IPR025312">
    <property type="entry name" value="DUF4216"/>
</dbReference>
<dbReference type="Pfam" id="PF03004">
    <property type="entry name" value="Transposase_24"/>
    <property type="match status" value="1"/>
</dbReference>